<dbReference type="EC" id="2.7.4.-" evidence="4"/>
<gene>
    <name evidence="6" type="primary">ppk2</name>
    <name evidence="6" type="ORF">EXM22_01665</name>
</gene>
<evidence type="ECO:0000256" key="3">
    <source>
        <dbReference type="ARBA" id="ARBA00022777"/>
    </source>
</evidence>
<dbReference type="KEGG" id="ock:EXM22_01665"/>
<dbReference type="OrthoDB" id="9775224at2"/>
<dbReference type="SUPFAM" id="SSF52540">
    <property type="entry name" value="P-loop containing nucleoside triphosphate hydrolases"/>
    <property type="match status" value="1"/>
</dbReference>
<evidence type="ECO:0000256" key="1">
    <source>
        <dbReference type="ARBA" id="ARBA00009924"/>
    </source>
</evidence>
<sequence length="266" mass="31772">MSSGGSPKKKKLNKKLYEEELHRLQEELVMLQDWIKQKGLKVCILFEGRDAAGKGGVIKRITQYMNPRFCHVVALGKPTDKEESQWYFQRYIPHLPAKGEMVIFDRSWYNCVGVDRVMNFTTADQWEEFFRSCPEFERMLVRSGIILLKYWFSVSPEQQLKRFKGRIEDPIKRWKISPMDLKSIERWDDYSRAKDEMFEHCHTEEAPWYEVPADNKKKARLNCIHHILSQIPYKEVKPVVIKLPERPEEKYKRPPLTKENFVPELY</sequence>
<dbReference type="InterPro" id="IPR027417">
    <property type="entry name" value="P-loop_NTPase"/>
</dbReference>
<evidence type="ECO:0000256" key="2">
    <source>
        <dbReference type="ARBA" id="ARBA00022679"/>
    </source>
</evidence>
<comment type="similarity">
    <text evidence="1 4">Belongs to the polyphosphate kinase 2 (PPK2) family. Class I subfamily.</text>
</comment>
<protein>
    <recommendedName>
        <fullName evidence="4">ADP/GDP-polyphosphate phosphotransferase</fullName>
        <ecNumber evidence="4">2.7.4.-</ecNumber>
    </recommendedName>
    <alternativeName>
        <fullName evidence="4">Polyphosphate kinase PPK2</fullName>
    </alternativeName>
</protein>
<comment type="subunit">
    <text evidence="4">Homotetramer.</text>
</comment>
<feature type="domain" description="Polyphosphate kinase-2-related" evidence="5">
    <location>
        <begin position="12"/>
        <end position="236"/>
    </location>
</feature>
<dbReference type="InterPro" id="IPR022486">
    <property type="entry name" value="PPK2_PA0141"/>
</dbReference>
<evidence type="ECO:0000256" key="4">
    <source>
        <dbReference type="RuleBase" id="RU369062"/>
    </source>
</evidence>
<dbReference type="AlphaFoldDB" id="A0A5C1QGT1"/>
<dbReference type="EMBL" id="CP036150">
    <property type="protein sequence ID" value="QEN06761.1"/>
    <property type="molecule type" value="Genomic_DNA"/>
</dbReference>
<accession>A0A5C1QGT1</accession>
<name>A0A5C1QGT1_9SPIO</name>
<dbReference type="Proteomes" id="UP000324209">
    <property type="component" value="Chromosome"/>
</dbReference>
<dbReference type="RefSeq" id="WP_149484844.1">
    <property type="nucleotide sequence ID" value="NZ_CP036150.1"/>
</dbReference>
<proteinExistence type="inferred from homology"/>
<evidence type="ECO:0000313" key="6">
    <source>
        <dbReference type="EMBL" id="QEN06761.1"/>
    </source>
</evidence>
<dbReference type="GO" id="GO:0008976">
    <property type="term" value="F:polyphosphate kinase activity"/>
    <property type="evidence" value="ECO:0007669"/>
    <property type="project" value="UniProtKB-UniRule"/>
</dbReference>
<keyword evidence="3 4" id="KW-0418">Kinase</keyword>
<dbReference type="InterPro" id="IPR016898">
    <property type="entry name" value="Polyphosphate_phosphotransfera"/>
</dbReference>
<dbReference type="PANTHER" id="PTHR34383:SF1">
    <property type="entry name" value="ADP-POLYPHOSPHATE PHOSPHOTRANSFERASE"/>
    <property type="match status" value="1"/>
</dbReference>
<dbReference type="NCBIfam" id="TIGR03707">
    <property type="entry name" value="PPK2_P_aer"/>
    <property type="match status" value="1"/>
</dbReference>
<evidence type="ECO:0000259" key="5">
    <source>
        <dbReference type="Pfam" id="PF03976"/>
    </source>
</evidence>
<dbReference type="PANTHER" id="PTHR34383">
    <property type="entry name" value="POLYPHOSPHATE:AMP PHOSPHOTRANSFERASE-RELATED"/>
    <property type="match status" value="1"/>
</dbReference>
<dbReference type="GO" id="GO:0006793">
    <property type="term" value="P:phosphorus metabolic process"/>
    <property type="evidence" value="ECO:0007669"/>
    <property type="project" value="InterPro"/>
</dbReference>
<dbReference type="InterPro" id="IPR022488">
    <property type="entry name" value="PPK2-related"/>
</dbReference>
<keyword evidence="7" id="KW-1185">Reference proteome</keyword>
<comment type="function">
    <text evidence="4">Uses inorganic polyphosphate (polyP) as a donor to convert GDP to GTP or ADP to ATP.</text>
</comment>
<keyword evidence="2 4" id="KW-0808">Transferase</keyword>
<dbReference type="Pfam" id="PF03976">
    <property type="entry name" value="PPK2"/>
    <property type="match status" value="1"/>
</dbReference>
<organism evidence="6 7">
    <name type="scientific">Oceanispirochaeta crateris</name>
    <dbReference type="NCBI Taxonomy" id="2518645"/>
    <lineage>
        <taxon>Bacteria</taxon>
        <taxon>Pseudomonadati</taxon>
        <taxon>Spirochaetota</taxon>
        <taxon>Spirochaetia</taxon>
        <taxon>Spirochaetales</taxon>
        <taxon>Spirochaetaceae</taxon>
        <taxon>Oceanispirochaeta</taxon>
    </lineage>
</organism>
<reference evidence="6 7" key="1">
    <citation type="submission" date="2019-02" db="EMBL/GenBank/DDBJ databases">
        <title>Complete Genome Sequence and Methylome Analysis of free living Spirochaetas.</title>
        <authorList>
            <person name="Fomenkov A."/>
            <person name="Dubinina G."/>
            <person name="Leshcheva N."/>
            <person name="Mikheeva N."/>
            <person name="Grabovich M."/>
            <person name="Vincze T."/>
            <person name="Roberts R.J."/>
        </authorList>
    </citation>
    <scope>NUCLEOTIDE SEQUENCE [LARGE SCALE GENOMIC DNA]</scope>
    <source>
        <strain evidence="6 7">K2</strain>
    </source>
</reference>
<dbReference type="Gene3D" id="3.40.50.300">
    <property type="entry name" value="P-loop containing nucleotide triphosphate hydrolases"/>
    <property type="match status" value="1"/>
</dbReference>
<evidence type="ECO:0000313" key="7">
    <source>
        <dbReference type="Proteomes" id="UP000324209"/>
    </source>
</evidence>
<dbReference type="PIRSF" id="PIRSF028756">
    <property type="entry name" value="PPK2_prd"/>
    <property type="match status" value="1"/>
</dbReference>